<dbReference type="Proteomes" id="UP000050509">
    <property type="component" value="Unassembled WGS sequence"/>
</dbReference>
<evidence type="ECO:0000313" key="2">
    <source>
        <dbReference type="Proteomes" id="UP000050509"/>
    </source>
</evidence>
<comment type="caution">
    <text evidence="1">The sequence shown here is derived from an EMBL/GenBank/DDBJ whole genome shotgun (WGS) entry which is preliminary data.</text>
</comment>
<proteinExistence type="predicted"/>
<organism evidence="1 2">
    <name type="scientific">Kouleothrix aurantiaca</name>
    <dbReference type="NCBI Taxonomy" id="186479"/>
    <lineage>
        <taxon>Bacteria</taxon>
        <taxon>Bacillati</taxon>
        <taxon>Chloroflexota</taxon>
        <taxon>Chloroflexia</taxon>
        <taxon>Chloroflexales</taxon>
        <taxon>Roseiflexineae</taxon>
        <taxon>Roseiflexaceae</taxon>
        <taxon>Kouleothrix</taxon>
    </lineage>
</organism>
<name>A0A0P9F433_9CHLR</name>
<sequence>MCAPSILAISGDTGAMPVLNGSSPRESEPFAATYTYTVSEPLKPMVLAINLVPSLAQKNGQHALALDLQWNAPRQWNAEPLEIERILSLTLDVPAAWGEIERVSSEAITSNLGNGFQRIAWSQLELDREHHNWQRNCRSFTLHFRNTIDCSQTITAHAEVQFQGALSGIAGVDLFSPLGTRTKSALGKPVTVVTTDFTICLAHLRYQDTRVVPDLKLEADNARPKVASYPGIAPNHLTVGALTEALSGRNIYFKRIIENPPSTGEHARHHHRYWDIGGRVYTSIYPIDFHLVLSGEEGYRSRAPHPCDTTHISLAVQGAFANPAMEASITKLWDELHTTIDLLLNKQGDAPPEASAPAHSAASVAHDHADADTLALDEWLPAPMIDAEHFRTRLHDLHDAIGRGELSLEDVQDELQDIAAELDQAFDDDEMLQNEVGGSS</sequence>
<dbReference type="AlphaFoldDB" id="A0A0P9F433"/>
<accession>A0A0P9F433</accession>
<gene>
    <name evidence="1" type="ORF">SE17_22205</name>
</gene>
<evidence type="ECO:0000313" key="1">
    <source>
        <dbReference type="EMBL" id="KPV51268.1"/>
    </source>
</evidence>
<reference evidence="1 2" key="1">
    <citation type="submission" date="2015-09" db="EMBL/GenBank/DDBJ databases">
        <title>Draft genome sequence of Kouleothrix aurantiaca JCM 19913.</title>
        <authorList>
            <person name="Hemp J."/>
        </authorList>
    </citation>
    <scope>NUCLEOTIDE SEQUENCE [LARGE SCALE GENOMIC DNA]</scope>
    <source>
        <strain evidence="1 2">COM-B</strain>
    </source>
</reference>
<protein>
    <submittedName>
        <fullName evidence="1">Uncharacterized protein</fullName>
    </submittedName>
</protein>
<dbReference type="EMBL" id="LJCR01000990">
    <property type="protein sequence ID" value="KPV51268.1"/>
    <property type="molecule type" value="Genomic_DNA"/>
</dbReference>
<keyword evidence="2" id="KW-1185">Reference proteome</keyword>